<dbReference type="Gene3D" id="3.60.20.40">
    <property type="match status" value="1"/>
</dbReference>
<evidence type="ECO:0000256" key="3">
    <source>
        <dbReference type="ARBA" id="ARBA00023315"/>
    </source>
</evidence>
<keyword evidence="10" id="KW-1185">Reference proteome</keyword>
<dbReference type="GO" id="GO:0006751">
    <property type="term" value="P:glutathione catabolic process"/>
    <property type="evidence" value="ECO:0007669"/>
    <property type="project" value="UniProtKB-UniRule"/>
</dbReference>
<reference evidence="9 10" key="1">
    <citation type="journal article" date="2012" name="J. Bacteriol.">
        <title>Complete genome sequences of Methylophaga sp. strain JAM1 and Methylophaga sp. strain JAM7.</title>
        <authorList>
            <person name="Villeneuve C."/>
            <person name="Martineau C."/>
            <person name="Mauffrey F."/>
            <person name="Villemur R."/>
        </authorList>
    </citation>
    <scope>NUCLEOTIDE SEQUENCE [LARGE SCALE GENOMIC DNA]</scope>
    <source>
        <strain evidence="9 10">JAM1</strain>
    </source>
</reference>
<dbReference type="EC" id="3.4.19.13" evidence="7"/>
<protein>
    <recommendedName>
        <fullName evidence="7">Glutathione hydrolase proenzyme</fullName>
        <ecNumber evidence="7">2.3.2.2</ecNumber>
        <ecNumber evidence="7">3.4.19.13</ecNumber>
    </recommendedName>
    <component>
        <recommendedName>
            <fullName evidence="7">Glutathione hydrolase large chain</fullName>
        </recommendedName>
    </component>
    <component>
        <recommendedName>
            <fullName evidence="7">Glutathione hydrolase small chain</fullName>
        </recommendedName>
    </component>
</protein>
<feature type="binding site" evidence="6">
    <location>
        <position position="92"/>
    </location>
    <ligand>
        <name>L-glutamate</name>
        <dbReference type="ChEBI" id="CHEBI:29985"/>
    </ligand>
</feature>
<feature type="binding site" evidence="6">
    <location>
        <position position="403"/>
    </location>
    <ligand>
        <name>L-glutamate</name>
        <dbReference type="ChEBI" id="CHEBI:29985"/>
    </ligand>
</feature>
<evidence type="ECO:0000256" key="4">
    <source>
        <dbReference type="ARBA" id="ARBA00047417"/>
    </source>
</evidence>
<evidence type="ECO:0000256" key="6">
    <source>
        <dbReference type="PIRSR" id="PIRSR600101-2"/>
    </source>
</evidence>
<comment type="catalytic activity">
    <reaction evidence="4 7">
        <text>an N-terminal (5-L-glutamyl)-[peptide] + an alpha-amino acid = 5-L-glutamyl amino acid + an N-terminal L-alpha-aminoacyl-[peptide]</text>
        <dbReference type="Rhea" id="RHEA:23904"/>
        <dbReference type="Rhea" id="RHEA-COMP:9780"/>
        <dbReference type="Rhea" id="RHEA-COMP:9795"/>
        <dbReference type="ChEBI" id="CHEBI:77644"/>
        <dbReference type="ChEBI" id="CHEBI:78597"/>
        <dbReference type="ChEBI" id="CHEBI:78599"/>
        <dbReference type="ChEBI" id="CHEBI:78608"/>
        <dbReference type="EC" id="2.3.2.2"/>
    </reaction>
</comment>
<dbReference type="GO" id="GO:0036374">
    <property type="term" value="F:glutathione hydrolase activity"/>
    <property type="evidence" value="ECO:0007669"/>
    <property type="project" value="UniProtKB-UniRule"/>
</dbReference>
<comment type="catalytic activity">
    <reaction evidence="2 7">
        <text>glutathione + H2O = L-cysteinylglycine + L-glutamate</text>
        <dbReference type="Rhea" id="RHEA:28807"/>
        <dbReference type="ChEBI" id="CHEBI:15377"/>
        <dbReference type="ChEBI" id="CHEBI:29985"/>
        <dbReference type="ChEBI" id="CHEBI:57925"/>
        <dbReference type="ChEBI" id="CHEBI:61694"/>
        <dbReference type="EC" id="3.4.19.13"/>
    </reaction>
</comment>
<feature type="binding site" evidence="6">
    <location>
        <begin position="379"/>
        <end position="381"/>
    </location>
    <ligand>
        <name>L-glutamate</name>
        <dbReference type="ChEBI" id="CHEBI:29985"/>
    </ligand>
</feature>
<comment type="similarity">
    <text evidence="7">Belongs to the gamma-glutamyltransferase family.</text>
</comment>
<dbReference type="PANTHER" id="PTHR43199:SF6">
    <property type="entry name" value="GLUTATHIONE HYDROLASE PROENZYME"/>
    <property type="match status" value="1"/>
</dbReference>
<dbReference type="AlphaFoldDB" id="I1XI51"/>
<dbReference type="PATRIC" id="fig|754476.3.peg.1216"/>
<evidence type="ECO:0000313" key="9">
    <source>
        <dbReference type="EMBL" id="AFI84070.1"/>
    </source>
</evidence>
<evidence type="ECO:0000256" key="2">
    <source>
        <dbReference type="ARBA" id="ARBA00001089"/>
    </source>
</evidence>
<reference evidence="9 10" key="2">
    <citation type="journal article" date="2013" name="Int. J. Syst. Evol. Microbiol.">
        <title>Methylophaga nitratireducenticrescens sp. nov. and Methylophaga frappieri sp. nov., isolated from the biofilm of the methanol-fed denitrification system treating the seawater at the Montreal Biodome.</title>
        <authorList>
            <person name="Villeneuve C."/>
            <person name="Martineau C."/>
            <person name="Mauffrey F."/>
            <person name="Villemur R."/>
        </authorList>
    </citation>
    <scope>NUCLEOTIDE SEQUENCE [LARGE SCALE GENOMIC DNA]</scope>
    <source>
        <strain evidence="9 10">JAM1</strain>
    </source>
</reference>
<dbReference type="GO" id="GO:0006750">
    <property type="term" value="P:glutathione biosynthetic process"/>
    <property type="evidence" value="ECO:0007669"/>
    <property type="project" value="UniProtKB-KW"/>
</dbReference>
<keyword evidence="7" id="KW-0378">Hydrolase</keyword>
<keyword evidence="7" id="KW-0317">Glutathione biosynthesis</keyword>
<evidence type="ECO:0000256" key="7">
    <source>
        <dbReference type="RuleBase" id="RU368036"/>
    </source>
</evidence>
<dbReference type="PANTHER" id="PTHR43199">
    <property type="entry name" value="GLUTATHIONE HYDROLASE"/>
    <property type="match status" value="1"/>
</dbReference>
<feature type="binding site" evidence="6">
    <location>
        <position position="453"/>
    </location>
    <ligand>
        <name>L-glutamate</name>
        <dbReference type="ChEBI" id="CHEBI:29985"/>
    </ligand>
</feature>
<feature type="binding site" evidence="6">
    <location>
        <begin position="432"/>
        <end position="433"/>
    </location>
    <ligand>
        <name>L-glutamate</name>
        <dbReference type="ChEBI" id="CHEBI:29985"/>
    </ligand>
</feature>
<dbReference type="eggNOG" id="COG0405">
    <property type="taxonomic scope" value="Bacteria"/>
</dbReference>
<dbReference type="KEGG" id="mej:Q7A_1232"/>
<dbReference type="InterPro" id="IPR043138">
    <property type="entry name" value="GGT_lsub"/>
</dbReference>
<dbReference type="UniPathway" id="UPA00204"/>
<comment type="PTM">
    <text evidence="7">Cleaved by autocatalysis into a large and a small subunit.</text>
</comment>
<keyword evidence="3 7" id="KW-0012">Acyltransferase</keyword>
<feature type="compositionally biased region" description="Basic and acidic residues" evidence="8">
    <location>
        <begin position="541"/>
        <end position="556"/>
    </location>
</feature>
<dbReference type="PRINTS" id="PR01210">
    <property type="entry name" value="GGTRANSPTASE"/>
</dbReference>
<comment type="catalytic activity">
    <reaction evidence="1 7">
        <text>an S-substituted glutathione + H2O = an S-substituted L-cysteinylglycine + L-glutamate</text>
        <dbReference type="Rhea" id="RHEA:59468"/>
        <dbReference type="ChEBI" id="CHEBI:15377"/>
        <dbReference type="ChEBI" id="CHEBI:29985"/>
        <dbReference type="ChEBI" id="CHEBI:90779"/>
        <dbReference type="ChEBI" id="CHEBI:143103"/>
        <dbReference type="EC" id="3.4.19.13"/>
    </reaction>
</comment>
<dbReference type="InterPro" id="IPR029055">
    <property type="entry name" value="Ntn_hydrolases_N"/>
</dbReference>
<dbReference type="InterPro" id="IPR051792">
    <property type="entry name" value="GGT_bact"/>
</dbReference>
<feature type="active site" description="Nucleophile" evidence="5">
    <location>
        <position position="361"/>
    </location>
</feature>
<organism evidence="9 10">
    <name type="scientific">Methylophaga nitratireducenticrescens</name>
    <dbReference type="NCBI Taxonomy" id="754476"/>
    <lineage>
        <taxon>Bacteria</taxon>
        <taxon>Pseudomonadati</taxon>
        <taxon>Pseudomonadota</taxon>
        <taxon>Gammaproteobacteria</taxon>
        <taxon>Thiotrichales</taxon>
        <taxon>Piscirickettsiaceae</taxon>
        <taxon>Methylophaga</taxon>
    </lineage>
</organism>
<comment type="pathway">
    <text evidence="7">Sulfur metabolism; glutathione metabolism.</text>
</comment>
<comment type="subunit">
    <text evidence="7">This enzyme consists of two polypeptide chains, which are synthesized in precursor form from a single polypeptide.</text>
</comment>
<evidence type="ECO:0000313" key="10">
    <source>
        <dbReference type="Proteomes" id="UP000009144"/>
    </source>
</evidence>
<feature type="region of interest" description="Disordered" evidence="8">
    <location>
        <begin position="533"/>
        <end position="556"/>
    </location>
</feature>
<evidence type="ECO:0000256" key="5">
    <source>
        <dbReference type="PIRSR" id="PIRSR600101-1"/>
    </source>
</evidence>
<dbReference type="InterPro" id="IPR043137">
    <property type="entry name" value="GGT_ssub_C"/>
</dbReference>
<evidence type="ECO:0000256" key="1">
    <source>
        <dbReference type="ARBA" id="ARBA00001049"/>
    </source>
</evidence>
<name>I1XI51_METNJ</name>
<dbReference type="OrthoDB" id="5297205at2"/>
<keyword evidence="7 9" id="KW-0808">Transferase</keyword>
<proteinExistence type="inferred from homology"/>
<dbReference type="Pfam" id="PF01019">
    <property type="entry name" value="G_glu_transpept"/>
    <property type="match status" value="1"/>
</dbReference>
<accession>I1XI51</accession>
<sequence length="556" mass="60494">MRLFTALLVYVLIIPLGFAQTQNGQAAIASAHPLATQAGFEILQQGGNAFDAAIAVSAALAVVEPAGSGLGGGGFWLLHRETDQQQIMLDSRETAPSQAHRDMYLDNNGEVVRDLSLNGPLAAAIPGTPAALDYLTEHYGTLPLSITLAPAIRYAREGFVVTPRFQRYMGFRKQVLNAEAKAIFLDGEEIPALGSMIIQQELAKTLEAIALRGRDAFYQGEIAEQMVKSVQAAGGIWTEQDLANYQLKIRQPVKAQLAGYTITTAALPSAGGQLITLMLNQLNTLDYWQADKLQKRHLLIESMRRAYRERTLHLGDSDFIKVPDYLLDPGYAAQIAEDIDPESASKSDELTDEFSNKGQDTTHFSIVDQDGNRVSATLSINYPFGSGFVAGNTGVLLNDEMDDFSALSGSPNAYDLVSESANAIEPGKRPLSSMTPSFVENEQRLLVIGTPGGSRIITMVMQGILHFIEGHDAEEIVAAPRLHHQYLPDRVQMETPGLSEAEQQDLTDRGHQLDVLNRQFGNMQVIVADKKTGKLSAASDPRGEGMAKTEQIIDKD</sequence>
<dbReference type="InterPro" id="IPR000101">
    <property type="entry name" value="GGT_peptidase"/>
</dbReference>
<dbReference type="MEROPS" id="T03.001"/>
<dbReference type="GO" id="GO:0103068">
    <property type="term" value="F:leukotriene C4 gamma-glutamyl transferase activity"/>
    <property type="evidence" value="ECO:0007669"/>
    <property type="project" value="UniProtKB-EC"/>
</dbReference>
<dbReference type="EMBL" id="CP003390">
    <property type="protein sequence ID" value="AFI84070.1"/>
    <property type="molecule type" value="Genomic_DNA"/>
</dbReference>
<dbReference type="SUPFAM" id="SSF56235">
    <property type="entry name" value="N-terminal nucleophile aminohydrolases (Ntn hydrolases)"/>
    <property type="match status" value="1"/>
</dbReference>
<keyword evidence="7" id="KW-0865">Zymogen</keyword>
<dbReference type="Gene3D" id="1.10.246.130">
    <property type="match status" value="1"/>
</dbReference>
<gene>
    <name evidence="9" type="ordered locus">Q7A_1232</name>
</gene>
<evidence type="ECO:0000256" key="8">
    <source>
        <dbReference type="SAM" id="MobiDB-lite"/>
    </source>
</evidence>
<dbReference type="EC" id="2.3.2.2" evidence="7"/>
<dbReference type="STRING" id="754476.Q7A_1232"/>
<dbReference type="NCBIfam" id="TIGR00066">
    <property type="entry name" value="g_glut_trans"/>
    <property type="match status" value="1"/>
</dbReference>
<dbReference type="Proteomes" id="UP000009144">
    <property type="component" value="Chromosome"/>
</dbReference>
<dbReference type="RefSeq" id="WP_014706444.1">
    <property type="nucleotide sequence ID" value="NC_017857.3"/>
</dbReference>
<dbReference type="HOGENOM" id="CLU_014813_0_3_6"/>